<evidence type="ECO:0000313" key="8">
    <source>
        <dbReference type="EMBL" id="EFJ17920.1"/>
    </source>
</evidence>
<organism evidence="9">
    <name type="scientific">Selaginella moellendorffii</name>
    <name type="common">Spikemoss</name>
    <dbReference type="NCBI Taxonomy" id="88036"/>
    <lineage>
        <taxon>Eukaryota</taxon>
        <taxon>Viridiplantae</taxon>
        <taxon>Streptophyta</taxon>
        <taxon>Embryophyta</taxon>
        <taxon>Tracheophyta</taxon>
        <taxon>Lycopodiopsida</taxon>
        <taxon>Selaginellales</taxon>
        <taxon>Selaginellaceae</taxon>
        <taxon>Selaginella</taxon>
    </lineage>
</organism>
<dbReference type="InterPro" id="IPR036396">
    <property type="entry name" value="Cyt_P450_sf"/>
</dbReference>
<dbReference type="SUPFAM" id="SSF48264">
    <property type="entry name" value="Cytochrome P450"/>
    <property type="match status" value="1"/>
</dbReference>
<keyword evidence="9" id="KW-1185">Reference proteome</keyword>
<dbReference type="Proteomes" id="UP000001514">
    <property type="component" value="Unassembled WGS sequence"/>
</dbReference>
<dbReference type="GO" id="GO:0020037">
    <property type="term" value="F:heme binding"/>
    <property type="evidence" value="ECO:0007669"/>
    <property type="project" value="InterPro"/>
</dbReference>
<evidence type="ECO:0000256" key="7">
    <source>
        <dbReference type="RuleBase" id="RU000461"/>
    </source>
</evidence>
<evidence type="ECO:0000256" key="3">
    <source>
        <dbReference type="ARBA" id="ARBA00022723"/>
    </source>
</evidence>
<dbReference type="PANTHER" id="PTHR47944:SF4">
    <property type="entry name" value="OS09G0441700 PROTEIN"/>
    <property type="match status" value="1"/>
</dbReference>
<dbReference type="Gramene" id="EFJ17920">
    <property type="protein sequence ID" value="EFJ17920"/>
    <property type="gene ID" value="SELMODRAFT_113757"/>
</dbReference>
<dbReference type="InParanoid" id="D8SCV3"/>
<evidence type="ECO:0000256" key="2">
    <source>
        <dbReference type="ARBA" id="ARBA00022617"/>
    </source>
</evidence>
<dbReference type="PANTHER" id="PTHR47944">
    <property type="entry name" value="CYTOCHROME P450 98A9"/>
    <property type="match status" value="1"/>
</dbReference>
<feature type="binding site" description="axial binding residue" evidence="6">
    <location>
        <position position="420"/>
    </location>
    <ligand>
        <name>heme</name>
        <dbReference type="ChEBI" id="CHEBI:30413"/>
    </ligand>
    <ligandPart>
        <name>Fe</name>
        <dbReference type="ChEBI" id="CHEBI:18248"/>
    </ligandPart>
</feature>
<evidence type="ECO:0000256" key="1">
    <source>
        <dbReference type="ARBA" id="ARBA00010617"/>
    </source>
</evidence>
<dbReference type="STRING" id="88036.D8SCV3"/>
<sequence length="481" mass="54480">MPLLYFAGSRRGRRRDGDRLPPGPFNLPVIGSLHRLGSLPHISLQKLSRKHGDVMHLKLGRASAVIISSARAASEIFKLHSLQCSSKPSLICSKYFGNDSSGIIFSSYTPQVKLYRKLINTHLLSPARLRICDGIRREEQHRLARSIRDEQGNPVLLREKFHDFNMNIIAYRLFGERSFCGSSQEFVRAIVETIRLVGIFNVSDYIPWLRWLDVQGLEKQYKQLTDKLNRHLFSILRDRRENPRVVTTDEEPMAFIDVLISMDELSDTTKITLLLDILLGAVDSSALSVEWAMAELLRHPAELSRARREIDDVVGSQRLVEDSDLPKLPYVEAIAKETLRLHQVTPLINPKLVEGGPIKLGGFTIPAGALVYLSSYSIGMDGKFWKEPLEFRPQRFIEQDIDVFGQNFHFVPFGTGRRVCPGAKLGLDTVRIGVAMLVQGFDWELDQDPAKMDMAETFGLVCQKTQPLVAIPRPRLDSHVY</sequence>
<keyword evidence="5 6" id="KW-0408">Iron</keyword>
<dbReference type="AlphaFoldDB" id="D8SCV3"/>
<dbReference type="Gene3D" id="1.10.630.10">
    <property type="entry name" value="Cytochrome P450"/>
    <property type="match status" value="1"/>
</dbReference>
<name>D8SCV3_SELML</name>
<keyword evidence="2 6" id="KW-0349">Heme</keyword>
<dbReference type="Pfam" id="PF00067">
    <property type="entry name" value="p450"/>
    <property type="match status" value="1"/>
</dbReference>
<dbReference type="GeneID" id="9647015"/>
<keyword evidence="4 7" id="KW-0560">Oxidoreductase</keyword>
<dbReference type="CDD" id="cd20618">
    <property type="entry name" value="CYP71_clan"/>
    <property type="match status" value="1"/>
</dbReference>
<dbReference type="GO" id="GO:0016705">
    <property type="term" value="F:oxidoreductase activity, acting on paired donors, with incorporation or reduction of molecular oxygen"/>
    <property type="evidence" value="ECO:0007669"/>
    <property type="project" value="InterPro"/>
</dbReference>
<evidence type="ECO:0000256" key="4">
    <source>
        <dbReference type="ARBA" id="ARBA00023002"/>
    </source>
</evidence>
<dbReference type="InterPro" id="IPR001128">
    <property type="entry name" value="Cyt_P450"/>
</dbReference>
<dbReference type="HOGENOM" id="CLU_001570_4_0_1"/>
<dbReference type="GO" id="GO:0044550">
    <property type="term" value="P:secondary metabolite biosynthetic process"/>
    <property type="evidence" value="ECO:0007669"/>
    <property type="project" value="UniProtKB-ARBA"/>
</dbReference>
<protein>
    <submittedName>
        <fullName evidence="8">Uncharacterized protein CYP785A8</fullName>
    </submittedName>
</protein>
<evidence type="ECO:0000256" key="6">
    <source>
        <dbReference type="PIRSR" id="PIRSR602401-1"/>
    </source>
</evidence>
<dbReference type="GO" id="GO:0005506">
    <property type="term" value="F:iron ion binding"/>
    <property type="evidence" value="ECO:0007669"/>
    <property type="project" value="InterPro"/>
</dbReference>
<dbReference type="PRINTS" id="PR00463">
    <property type="entry name" value="EP450I"/>
</dbReference>
<comment type="cofactor">
    <cofactor evidence="6">
        <name>heme</name>
        <dbReference type="ChEBI" id="CHEBI:30413"/>
    </cofactor>
</comment>
<dbReference type="KEGG" id="smo:SELMODRAFT_113757"/>
<dbReference type="PRINTS" id="PR00385">
    <property type="entry name" value="P450"/>
</dbReference>
<dbReference type="InterPro" id="IPR017972">
    <property type="entry name" value="Cyt_P450_CS"/>
</dbReference>
<dbReference type="EMBL" id="GL377612">
    <property type="protein sequence ID" value="EFJ17920.1"/>
    <property type="molecule type" value="Genomic_DNA"/>
</dbReference>
<dbReference type="eggNOG" id="KOG0156">
    <property type="taxonomic scope" value="Eukaryota"/>
</dbReference>
<accession>D8SCV3</accession>
<dbReference type="GO" id="GO:0004497">
    <property type="term" value="F:monooxygenase activity"/>
    <property type="evidence" value="ECO:0007669"/>
    <property type="project" value="UniProtKB-KW"/>
</dbReference>
<keyword evidence="3 6" id="KW-0479">Metal-binding</keyword>
<dbReference type="OrthoDB" id="442633at2759"/>
<comment type="similarity">
    <text evidence="1 7">Belongs to the cytochrome P450 family.</text>
</comment>
<evidence type="ECO:0000313" key="9">
    <source>
        <dbReference type="Proteomes" id="UP000001514"/>
    </source>
</evidence>
<proteinExistence type="inferred from homology"/>
<dbReference type="PROSITE" id="PS00086">
    <property type="entry name" value="CYTOCHROME_P450"/>
    <property type="match status" value="1"/>
</dbReference>
<evidence type="ECO:0000256" key="5">
    <source>
        <dbReference type="ARBA" id="ARBA00023004"/>
    </source>
</evidence>
<dbReference type="InterPro" id="IPR002401">
    <property type="entry name" value="Cyt_P450_E_grp-I"/>
</dbReference>
<gene>
    <name evidence="8" type="primary">CYP785A8</name>
    <name evidence="8" type="ORF">SELMODRAFT_113757</name>
</gene>
<reference evidence="8 9" key="1">
    <citation type="journal article" date="2011" name="Science">
        <title>The Selaginella genome identifies genetic changes associated with the evolution of vascular plants.</title>
        <authorList>
            <person name="Banks J.A."/>
            <person name="Nishiyama T."/>
            <person name="Hasebe M."/>
            <person name="Bowman J.L."/>
            <person name="Gribskov M."/>
            <person name="dePamphilis C."/>
            <person name="Albert V.A."/>
            <person name="Aono N."/>
            <person name="Aoyama T."/>
            <person name="Ambrose B.A."/>
            <person name="Ashton N.W."/>
            <person name="Axtell M.J."/>
            <person name="Barker E."/>
            <person name="Barker M.S."/>
            <person name="Bennetzen J.L."/>
            <person name="Bonawitz N.D."/>
            <person name="Chapple C."/>
            <person name="Cheng C."/>
            <person name="Correa L.G."/>
            <person name="Dacre M."/>
            <person name="DeBarry J."/>
            <person name="Dreyer I."/>
            <person name="Elias M."/>
            <person name="Engstrom E.M."/>
            <person name="Estelle M."/>
            <person name="Feng L."/>
            <person name="Finet C."/>
            <person name="Floyd S.K."/>
            <person name="Frommer W.B."/>
            <person name="Fujita T."/>
            <person name="Gramzow L."/>
            <person name="Gutensohn M."/>
            <person name="Harholt J."/>
            <person name="Hattori M."/>
            <person name="Heyl A."/>
            <person name="Hirai T."/>
            <person name="Hiwatashi Y."/>
            <person name="Ishikawa M."/>
            <person name="Iwata M."/>
            <person name="Karol K.G."/>
            <person name="Koehler B."/>
            <person name="Kolukisaoglu U."/>
            <person name="Kubo M."/>
            <person name="Kurata T."/>
            <person name="Lalonde S."/>
            <person name="Li K."/>
            <person name="Li Y."/>
            <person name="Litt A."/>
            <person name="Lyons E."/>
            <person name="Manning G."/>
            <person name="Maruyama T."/>
            <person name="Michael T.P."/>
            <person name="Mikami K."/>
            <person name="Miyazaki S."/>
            <person name="Morinaga S."/>
            <person name="Murata T."/>
            <person name="Mueller-Roeber B."/>
            <person name="Nelson D.R."/>
            <person name="Obara M."/>
            <person name="Oguri Y."/>
            <person name="Olmstead R.G."/>
            <person name="Onodera N."/>
            <person name="Petersen B.L."/>
            <person name="Pils B."/>
            <person name="Prigge M."/>
            <person name="Rensing S.A."/>
            <person name="Riano-Pachon D.M."/>
            <person name="Roberts A.W."/>
            <person name="Sato Y."/>
            <person name="Scheller H.V."/>
            <person name="Schulz B."/>
            <person name="Schulz C."/>
            <person name="Shakirov E.V."/>
            <person name="Shibagaki N."/>
            <person name="Shinohara N."/>
            <person name="Shippen D.E."/>
            <person name="Soerensen I."/>
            <person name="Sotooka R."/>
            <person name="Sugimoto N."/>
            <person name="Sugita M."/>
            <person name="Sumikawa N."/>
            <person name="Tanurdzic M."/>
            <person name="Theissen G."/>
            <person name="Ulvskov P."/>
            <person name="Wakazuki S."/>
            <person name="Weng J.K."/>
            <person name="Willats W.W."/>
            <person name="Wipf D."/>
            <person name="Wolf P.G."/>
            <person name="Yang L."/>
            <person name="Zimmer A.D."/>
            <person name="Zhu Q."/>
            <person name="Mitros T."/>
            <person name="Hellsten U."/>
            <person name="Loque D."/>
            <person name="Otillar R."/>
            <person name="Salamov A."/>
            <person name="Schmutz J."/>
            <person name="Shapiro H."/>
            <person name="Lindquist E."/>
            <person name="Lucas S."/>
            <person name="Rokhsar D."/>
            <person name="Grigoriev I.V."/>
        </authorList>
    </citation>
    <scope>NUCLEOTIDE SEQUENCE [LARGE SCALE GENOMIC DNA]</scope>
</reference>
<keyword evidence="7" id="KW-0503">Monooxygenase</keyword>